<keyword evidence="2" id="KW-0596">Phosphopantetheine</keyword>
<feature type="active site" description="Proton acceptor; for dehydratase activity" evidence="6">
    <location>
        <position position="921"/>
    </location>
</feature>
<evidence type="ECO:0000256" key="2">
    <source>
        <dbReference type="ARBA" id="ARBA00022450"/>
    </source>
</evidence>
<dbReference type="SUPFAM" id="SSF52151">
    <property type="entry name" value="FabD/lysophospholipase-like"/>
    <property type="match status" value="1"/>
</dbReference>
<dbReference type="InterPro" id="IPR014030">
    <property type="entry name" value="Ketoacyl_synth_N"/>
</dbReference>
<dbReference type="PROSITE" id="PS52004">
    <property type="entry name" value="KS3_2"/>
    <property type="match status" value="1"/>
</dbReference>
<organism evidence="10 11">
    <name type="scientific">Marasmiellus scandens</name>
    <dbReference type="NCBI Taxonomy" id="2682957"/>
    <lineage>
        <taxon>Eukaryota</taxon>
        <taxon>Fungi</taxon>
        <taxon>Dikarya</taxon>
        <taxon>Basidiomycota</taxon>
        <taxon>Agaricomycotina</taxon>
        <taxon>Agaricomycetes</taxon>
        <taxon>Agaricomycetidae</taxon>
        <taxon>Agaricales</taxon>
        <taxon>Marasmiineae</taxon>
        <taxon>Omphalotaceae</taxon>
        <taxon>Marasmiellus</taxon>
    </lineage>
</organism>
<keyword evidence="11" id="KW-1185">Reference proteome</keyword>
<dbReference type="Pfam" id="PF16197">
    <property type="entry name" value="KAsynt_C_assoc"/>
    <property type="match status" value="1"/>
</dbReference>
<dbReference type="InterPro" id="IPR001227">
    <property type="entry name" value="Ac_transferase_dom_sf"/>
</dbReference>
<dbReference type="PANTHER" id="PTHR43775:SF37">
    <property type="entry name" value="SI:DKEY-61P9.11"/>
    <property type="match status" value="1"/>
</dbReference>
<dbReference type="SMART" id="SM00825">
    <property type="entry name" value="PKS_KS"/>
    <property type="match status" value="1"/>
</dbReference>
<protein>
    <submittedName>
        <fullName evidence="10">Mycolipanoate synthase</fullName>
    </submittedName>
</protein>
<dbReference type="EMBL" id="JBANRG010000055">
    <property type="protein sequence ID" value="KAK7443194.1"/>
    <property type="molecule type" value="Genomic_DNA"/>
</dbReference>
<keyword evidence="3" id="KW-0597">Phosphoprotein</keyword>
<evidence type="ECO:0000313" key="10">
    <source>
        <dbReference type="EMBL" id="KAK7443194.1"/>
    </source>
</evidence>
<dbReference type="Gene3D" id="3.10.129.110">
    <property type="entry name" value="Polyketide synthase dehydratase"/>
    <property type="match status" value="1"/>
</dbReference>
<dbReference type="InterPro" id="IPR016035">
    <property type="entry name" value="Acyl_Trfase/lysoPLipase"/>
</dbReference>
<dbReference type="Pfam" id="PF00698">
    <property type="entry name" value="Acyl_transf_1"/>
    <property type="match status" value="1"/>
</dbReference>
<dbReference type="InterPro" id="IPR016036">
    <property type="entry name" value="Malonyl_transacylase_ACP-bd"/>
</dbReference>
<dbReference type="InterPro" id="IPR009081">
    <property type="entry name" value="PP-bd_ACP"/>
</dbReference>
<comment type="caution">
    <text evidence="10">The sequence shown here is derived from an EMBL/GenBank/DDBJ whole genome shotgun (WGS) entry which is preliminary data.</text>
</comment>
<dbReference type="Proteomes" id="UP001498398">
    <property type="component" value="Unassembled WGS sequence"/>
</dbReference>
<accession>A0ABR1IWG7</accession>
<name>A0ABR1IWG7_9AGAR</name>
<keyword evidence="7" id="KW-0812">Transmembrane</keyword>
<dbReference type="InterPro" id="IPR014031">
    <property type="entry name" value="Ketoacyl_synth_C"/>
</dbReference>
<dbReference type="Pfam" id="PF00550">
    <property type="entry name" value="PP-binding"/>
    <property type="match status" value="1"/>
</dbReference>
<feature type="domain" description="PKS/mFAS DH" evidence="9">
    <location>
        <begin position="881"/>
        <end position="1168"/>
    </location>
</feature>
<dbReference type="Gene3D" id="3.40.50.1820">
    <property type="entry name" value="alpha/beta hydrolase"/>
    <property type="match status" value="1"/>
</dbReference>
<dbReference type="SUPFAM" id="SSF53901">
    <property type="entry name" value="Thiolase-like"/>
    <property type="match status" value="1"/>
</dbReference>
<dbReference type="SUPFAM" id="SSF47336">
    <property type="entry name" value="ACP-like"/>
    <property type="match status" value="1"/>
</dbReference>
<comment type="pathway">
    <text evidence="1">Secondary metabolite biosynthesis.</text>
</comment>
<dbReference type="InterPro" id="IPR014043">
    <property type="entry name" value="Acyl_transferase_dom"/>
</dbReference>
<dbReference type="InterPro" id="IPR050091">
    <property type="entry name" value="PKS_NRPS_Biosynth_Enz"/>
</dbReference>
<evidence type="ECO:0000256" key="5">
    <source>
        <dbReference type="ARBA" id="ARBA00023268"/>
    </source>
</evidence>
<dbReference type="SMART" id="SM00827">
    <property type="entry name" value="PKS_AT"/>
    <property type="match status" value="1"/>
</dbReference>
<dbReference type="CDD" id="cd00833">
    <property type="entry name" value="PKS"/>
    <property type="match status" value="1"/>
</dbReference>
<dbReference type="InterPro" id="IPR057326">
    <property type="entry name" value="KR_dom"/>
</dbReference>
<keyword evidence="7" id="KW-0472">Membrane</keyword>
<dbReference type="InterPro" id="IPR020841">
    <property type="entry name" value="PKS_Beta-ketoAc_synthase_dom"/>
</dbReference>
<dbReference type="SUPFAM" id="SSF53474">
    <property type="entry name" value="alpha/beta-Hydrolases"/>
    <property type="match status" value="1"/>
</dbReference>
<dbReference type="InterPro" id="IPR016039">
    <property type="entry name" value="Thiolase-like"/>
</dbReference>
<dbReference type="SUPFAM" id="SSF55048">
    <property type="entry name" value="Probable ACP-binding domain of malonyl-CoA ACP transacylase"/>
    <property type="match status" value="1"/>
</dbReference>
<dbReference type="InterPro" id="IPR013968">
    <property type="entry name" value="PKS_KR"/>
</dbReference>
<evidence type="ECO:0000259" key="8">
    <source>
        <dbReference type="PROSITE" id="PS52004"/>
    </source>
</evidence>
<keyword evidence="5" id="KW-0511">Multifunctional enzyme</keyword>
<feature type="region of interest" description="N-terminal hotdog fold" evidence="6">
    <location>
        <begin position="881"/>
        <end position="1002"/>
    </location>
</feature>
<keyword evidence="4" id="KW-0808">Transferase</keyword>
<dbReference type="Gene3D" id="3.40.47.10">
    <property type="match status" value="1"/>
</dbReference>
<feature type="region of interest" description="C-terminal hotdog fold" evidence="6">
    <location>
        <begin position="1015"/>
        <end position="1168"/>
    </location>
</feature>
<dbReference type="InterPro" id="IPR001031">
    <property type="entry name" value="Thioesterase"/>
</dbReference>
<gene>
    <name evidence="10" type="primary">pks3_2</name>
    <name evidence="10" type="ORF">VKT23_015792</name>
</gene>
<sequence>MASESLAPIAIIGISAELPSGDYSNTNLDFESFKKFLHAKRDSYGPFPTDRFNADVWRGKNAGQIITDTGSFLKDLSMFDYFEFGISLKDAKGMAVATRRLIENSFLALWDSGIQYRGRNVGTYMSAVAFDLLSVGETTPLDAFGTFSGAYTMVANKVAYHLDLCGPSIPVDTACSSTATATHLAVQALRAGECEAAVVGGCQVNPRFIDFINYSQGGILSPDGMCKPFDAGADGFSRGEGAVAIVLKPLDKAIQDGDFIYGTILGTGINATGNSAPVYAPLASSQEEAMRKAYAGTGRSPNEVDFLELHATGTAVGDPTEANWAGRAFAREDELLIGSVKGNVGHTEITSFMASLCKVCYLFQDNTIPPNVHLNNLNPRIKWKQWKLRVPTEPEVIKPRHKSGKLLVSMNSSGIGGSNAHIVVESYKPSLPAPVEDTLSKPVLLLAGALSESTTAAVGKQLTTLVESENLAEIALAYGRRGMQMNWRSFSVVLPGATPAFSAPRFIPRNRPALVYVLSGQGPQHINMGRQLFDQSPVFRKSILELDSIYEAATGHSLIKRTGLFSNDVQCDKLPDIWPIAITLPSIAMVQLALIDLLRSFGINPDAVVGHSAGETTMLYACGAASKAMALEIAIARGLAVAELESLKGSMVAFTCDPIVADEIIAEVRESTGSDGILDVACFNAENAVVLAGHVELLEMAKSVAKARGIGFNQIQTRVPFHSTMMDICKRSYIDKVSAVFEKYQEECVAKLPAYSTMTGERWIESFTSDYFWDNARSPVEFLSAINTILKDLPNATFMEISPHPVLSSYTSSIRGSADVVFCPMRRKREYTAFGEYTQLLEAVGGLAVTGYDALDIRSITNVYAPPMSLKFKYPFTKKDLPYYSDAARTSLDHMSAHFKGPLCSSPLHLGASSHPDLAEHIINSQPIMAAAGYLEMGFELGGRVLWNVNFRSMLPLIADKTILVDVKQKDSRWSVSSYKPGDLTTPRLHTDGFMSTTPLNTSPPSFDLDAIKNKCKLVEAEEFYEPINHFAQYGPLFKRVNRFYRGSSEGLVEVRGFSPDLFAHGHRYLVHPAILDACFHAMVLPSAADNDPTTYYLPLAVEYVALHQPELFPKEQSPAEVFYAYVKMQSWTPEEIKFDLEVLLPNGQSALSLHGFSVARHLKITESISSTRQFDVVYQPYSLPGEKFEDAKDIYSSLKSAVDFAVAAGKKVIRVLEVGAASSQLLGNPEIAALVQHPSGTEATIHYVCADKSPVSVPMYARYTKLDIEGSLPTSLVSTFDIVVASDTLSENASLSVFNLLLPGGLLVLSEDRTTITQKPPFSTSVTSSAEDIAIVPFHHDSALSLQTTISDLQKSGPKSVWIHASGVSSGYAAGFTRTLRLECPDLQIHLVCFDSTWSEGKRQAFIQSISQIPNMENEIQIDSAGNILVPRIISTTLAPAALTEAIAVAPQSVLPPSQIPEEHVLVKVEATSETLGLKGIVGKVLKSGGQWKDGDMVVGLVSVSEVDFPSQFVVAHQGQFASLPAQLGVDRTLLASLVLPMVILGMALGTSSIGNIRRVQKKQVGIVGALDEMLRKVLLGLGVNARLASTSPAEESLGVLRTSDFIIAGGITTAEAQTIKGSAKPDASLCFWDDSVVGLSSALGRNPWLAGDVLNEFAKRFGELVKVTTANAKEVTEKPTMKTLFRADRTYLLLGGIGSIGMKVSLWMYENGARNIILTSRSGSATLSKRRYEAGRRIAAYMSTLPGLNLRLEACDGSSPSAMSKLISSCDQPVAGVMLMSASISDRLFSAHSQESWDASFKSKVGVLRALETACDVKALDFLISFSSATILGSIGQTNYASANSAIDGIIKNSPNAFSIVIPAILDSALFDATNELNSDVTRWSTWGMTCRELCHHIKLGILKMRKQPFFLYIPPFDWDKASAGLGTSCISMFDHLLSGADSGSGGAGKGDTSEETIRQIILSFIDVNEEDFSRTTPLTSYGLDSLSAGNLSVALRPYLQIAQMQLLSDITLEDIVGLIASSGGDDEEEGSGGASELSLPPIPTMPKLGVKKFDWKRINAPGETLIKLIDVPGTVPLIVTHGGGGNLLTYMPLQEHFTSSLWGVQVTPETPWETVHATAKFYYDKIKEERPHGPYRIGGYCASALIAYELVYIFQSAGDEITQFVMLDFSPAIFTSYHFTAAIDEEMIQTRIPSKNFVAVALHLMDKMTELDVSESAKAVVGEIWDCHNGAEVRDLIKTQYTSFTSIGIGYAHLLFELANDGEEDPIAVLRDPVALEQRMFKWAGRVKIPLQLYLPRHSGARSLFTVGDPQWELLKSEQYSTKLKRFDVNGGHLTMFDDPKLAQFLENGDNLKW</sequence>
<dbReference type="InterPro" id="IPR049551">
    <property type="entry name" value="PKS_DH_C"/>
</dbReference>
<dbReference type="PROSITE" id="PS52019">
    <property type="entry name" value="PKS_MFAS_DH"/>
    <property type="match status" value="1"/>
</dbReference>
<proteinExistence type="predicted"/>
<evidence type="ECO:0000256" key="4">
    <source>
        <dbReference type="ARBA" id="ARBA00022679"/>
    </source>
</evidence>
<dbReference type="Pfam" id="PF14765">
    <property type="entry name" value="PS-DH"/>
    <property type="match status" value="1"/>
</dbReference>
<dbReference type="Gene3D" id="3.40.366.10">
    <property type="entry name" value="Malonyl-Coenzyme A Acyl Carrier Protein, domain 2"/>
    <property type="match status" value="1"/>
</dbReference>
<dbReference type="Pfam" id="PF00975">
    <property type="entry name" value="Thioesterase"/>
    <property type="match status" value="1"/>
</dbReference>
<dbReference type="SMART" id="SM00822">
    <property type="entry name" value="PKS_KR"/>
    <property type="match status" value="1"/>
</dbReference>
<dbReference type="Gene3D" id="3.40.50.720">
    <property type="entry name" value="NAD(P)-binding Rossmann-like Domain"/>
    <property type="match status" value="1"/>
</dbReference>
<evidence type="ECO:0000256" key="3">
    <source>
        <dbReference type="ARBA" id="ARBA00022553"/>
    </source>
</evidence>
<evidence type="ECO:0000256" key="1">
    <source>
        <dbReference type="ARBA" id="ARBA00005179"/>
    </source>
</evidence>
<feature type="active site" description="Proton donor; for dehydratase activity" evidence="6">
    <location>
        <position position="1077"/>
    </location>
</feature>
<dbReference type="InterPro" id="IPR036736">
    <property type="entry name" value="ACP-like_sf"/>
</dbReference>
<feature type="transmembrane region" description="Helical" evidence="7">
    <location>
        <begin position="1535"/>
        <end position="1555"/>
    </location>
</feature>
<dbReference type="InterPro" id="IPR036291">
    <property type="entry name" value="NAD(P)-bd_dom_sf"/>
</dbReference>
<dbReference type="InterPro" id="IPR032821">
    <property type="entry name" value="PKS_assoc"/>
</dbReference>
<evidence type="ECO:0000313" key="11">
    <source>
        <dbReference type="Proteomes" id="UP001498398"/>
    </source>
</evidence>
<feature type="transmembrane region" description="Helical" evidence="7">
    <location>
        <begin position="1693"/>
        <end position="1711"/>
    </location>
</feature>
<feature type="domain" description="Ketosynthase family 3 (KS3)" evidence="8">
    <location>
        <begin position="6"/>
        <end position="426"/>
    </location>
</feature>
<evidence type="ECO:0000256" key="6">
    <source>
        <dbReference type="PROSITE-ProRule" id="PRU01363"/>
    </source>
</evidence>
<dbReference type="InterPro" id="IPR029058">
    <property type="entry name" value="AB_hydrolase_fold"/>
</dbReference>
<keyword evidence="7" id="KW-1133">Transmembrane helix</keyword>
<dbReference type="InterPro" id="IPR042104">
    <property type="entry name" value="PKS_dehydratase_sf"/>
</dbReference>
<dbReference type="SUPFAM" id="SSF51735">
    <property type="entry name" value="NAD(P)-binding Rossmann-fold domains"/>
    <property type="match status" value="1"/>
</dbReference>
<evidence type="ECO:0000259" key="9">
    <source>
        <dbReference type="PROSITE" id="PS52019"/>
    </source>
</evidence>
<reference evidence="10 11" key="1">
    <citation type="submission" date="2024-01" db="EMBL/GenBank/DDBJ databases">
        <title>A draft genome for the cacao thread blight pathogen Marasmiellus scandens.</title>
        <authorList>
            <person name="Baruah I.K."/>
            <person name="Leung J."/>
            <person name="Bukari Y."/>
            <person name="Amoako-Attah I."/>
            <person name="Meinhardt L.W."/>
            <person name="Bailey B.A."/>
            <person name="Cohen S.P."/>
        </authorList>
    </citation>
    <scope>NUCLEOTIDE SEQUENCE [LARGE SCALE GENOMIC DNA]</scope>
    <source>
        <strain evidence="10 11">GH-19</strain>
    </source>
</reference>
<dbReference type="PANTHER" id="PTHR43775">
    <property type="entry name" value="FATTY ACID SYNTHASE"/>
    <property type="match status" value="1"/>
</dbReference>
<dbReference type="Pfam" id="PF00109">
    <property type="entry name" value="ketoacyl-synt"/>
    <property type="match status" value="1"/>
</dbReference>
<dbReference type="Pfam" id="PF08659">
    <property type="entry name" value="KR"/>
    <property type="match status" value="1"/>
</dbReference>
<dbReference type="InterPro" id="IPR049900">
    <property type="entry name" value="PKS_mFAS_DH"/>
</dbReference>
<evidence type="ECO:0000256" key="7">
    <source>
        <dbReference type="SAM" id="Phobius"/>
    </source>
</evidence>
<dbReference type="Pfam" id="PF02801">
    <property type="entry name" value="Ketoacyl-synt_C"/>
    <property type="match status" value="1"/>
</dbReference>